<dbReference type="InterPro" id="IPR007835">
    <property type="entry name" value="MOFRL"/>
</dbReference>
<feature type="domain" description="MOFRL" evidence="1">
    <location>
        <begin position="333"/>
        <end position="437"/>
    </location>
</feature>
<protein>
    <submittedName>
        <fullName evidence="3">Glycerate 2-kinase</fullName>
    </submittedName>
</protein>
<keyword evidence="3" id="KW-0418">Kinase</keyword>
<evidence type="ECO:0000313" key="4">
    <source>
        <dbReference type="Proteomes" id="UP000033949"/>
    </source>
</evidence>
<dbReference type="Gene3D" id="3.40.50.10180">
    <property type="entry name" value="Glycerate kinase, MOFRL-like N-terminal domain"/>
    <property type="match status" value="1"/>
</dbReference>
<dbReference type="GO" id="GO:0008887">
    <property type="term" value="F:glycerate kinase activity"/>
    <property type="evidence" value="ECO:0007669"/>
    <property type="project" value="InterPro"/>
</dbReference>
<dbReference type="GO" id="GO:0005737">
    <property type="term" value="C:cytoplasm"/>
    <property type="evidence" value="ECO:0007669"/>
    <property type="project" value="TreeGrafter"/>
</dbReference>
<gene>
    <name evidence="3" type="ORF">UU82_C0022G0003</name>
</gene>
<sequence>MDKRWIKNFNELATSPNREKALLIAEAGLDAIDTKEAISRSLKLEGNVINVMGESFDLSKFKNIKVVGFGKASCDAAVALEKILGSRIKEGAVIGLQKIPSRYIEIFAGTHPRPSEINLEGGEKIYETIKDSDKEDLVIVLVSGGGSALLCYTEEECEQGIKLYDSFLKTGKTITEINTVRKHLSLLKGGGLAKIAYPATVIGLIFSDIPGDRFCDVASGPTYKDETTVADAETIIRKYDLGHFDLTETPKEDKYFEKVRNFVLVSNKTAVEAMAKKGEEFGLKPKIISTELYDEIGGALKKIFSIHNEARKGFFRVLGKNPQTTQKPFSGFVSLAAGEPSIEIKDKKGKGGRSLHMGLQAIKMKMVDENSVFISFASDGMDNSDVAGAIVDKKTLEKGEKFGLDAGEYLERFDSYTFFQKTGNMIMTGPTGANVSDLMILLTKK</sequence>
<keyword evidence="3" id="KW-0808">Transferase</keyword>
<dbReference type="InterPro" id="IPR039760">
    <property type="entry name" value="MOFRL_protein"/>
</dbReference>
<dbReference type="Gene3D" id="3.40.1480.10">
    <property type="entry name" value="MOFRL domain"/>
    <property type="match status" value="1"/>
</dbReference>
<dbReference type="PATRIC" id="fig|1618755.3.peg.427"/>
<dbReference type="Pfam" id="PF13660">
    <property type="entry name" value="DUF4147"/>
    <property type="match status" value="1"/>
</dbReference>
<reference evidence="3 4" key="1">
    <citation type="journal article" date="2015" name="Nature">
        <title>rRNA introns, odd ribosomes, and small enigmatic genomes across a large radiation of phyla.</title>
        <authorList>
            <person name="Brown C.T."/>
            <person name="Hug L.A."/>
            <person name="Thomas B.C."/>
            <person name="Sharon I."/>
            <person name="Castelle C.J."/>
            <person name="Singh A."/>
            <person name="Wilkins M.J."/>
            <person name="Williams K.H."/>
            <person name="Banfield J.F."/>
        </authorList>
    </citation>
    <scope>NUCLEOTIDE SEQUENCE [LARGE SCALE GENOMIC DNA]</scope>
</reference>
<organism evidence="3 4">
    <name type="scientific">Candidatus Nomurabacteria bacterium GW2011_GWC2_41_8</name>
    <dbReference type="NCBI Taxonomy" id="1618755"/>
    <lineage>
        <taxon>Bacteria</taxon>
        <taxon>Candidatus Nomuraibacteriota</taxon>
    </lineage>
</organism>
<dbReference type="PANTHER" id="PTHR12227:SF0">
    <property type="entry name" value="GLYCERATE KINASE"/>
    <property type="match status" value="1"/>
</dbReference>
<dbReference type="Proteomes" id="UP000033949">
    <property type="component" value="Unassembled WGS sequence"/>
</dbReference>
<evidence type="ECO:0000259" key="1">
    <source>
        <dbReference type="Pfam" id="PF05161"/>
    </source>
</evidence>
<dbReference type="Pfam" id="PF05161">
    <property type="entry name" value="MOFRL"/>
    <property type="match status" value="1"/>
</dbReference>
<dbReference type="PANTHER" id="PTHR12227">
    <property type="entry name" value="GLYCERATE KINASE"/>
    <property type="match status" value="1"/>
</dbReference>
<comment type="caution">
    <text evidence="3">The sequence shown here is derived from an EMBL/GenBank/DDBJ whole genome shotgun (WGS) entry which is preliminary data.</text>
</comment>
<accession>A0A0G0XGZ4</accession>
<dbReference type="InterPro" id="IPR025286">
    <property type="entry name" value="MOFRL_assoc_dom"/>
</dbReference>
<proteinExistence type="predicted"/>
<evidence type="ECO:0000259" key="2">
    <source>
        <dbReference type="Pfam" id="PF13660"/>
    </source>
</evidence>
<evidence type="ECO:0000313" key="3">
    <source>
        <dbReference type="EMBL" id="KKS23697.1"/>
    </source>
</evidence>
<feature type="domain" description="MOFRL-associated" evidence="2">
    <location>
        <begin position="23"/>
        <end position="242"/>
    </location>
</feature>
<dbReference type="SUPFAM" id="SSF82544">
    <property type="entry name" value="GckA/TtuD-like"/>
    <property type="match status" value="1"/>
</dbReference>
<dbReference type="EMBL" id="LCCC01000022">
    <property type="protein sequence ID" value="KKS23697.1"/>
    <property type="molecule type" value="Genomic_DNA"/>
</dbReference>
<name>A0A0G0XGZ4_9BACT</name>
<dbReference type="InterPro" id="IPR037035">
    <property type="entry name" value="GK-like_C_sf"/>
</dbReference>
<dbReference type="AlphaFoldDB" id="A0A0G0XGZ4"/>
<dbReference type="InterPro" id="IPR038614">
    <property type="entry name" value="GK_N_sf"/>
</dbReference>